<keyword evidence="1" id="KW-1185">Reference proteome</keyword>
<accession>A0A914HJG3</accession>
<proteinExistence type="predicted"/>
<sequence length="152" mass="16991">MALQIVEKSKESRKEIDQTAFEVNISATDVFELDKNGIPRGRADWVEWCVCPSAYSGQFCRPGHKRAEPFGGPLTKCVPCQCNEHAKECDAESDVSTTPLAILVLNAPEASMAMRWRDHSKNAECLFVLAIFFGTEFAVRGSQRKMAIFLFI</sequence>
<name>A0A914HJG3_GLORO</name>
<dbReference type="WBParaSite" id="Gr19_v10_g2034.t1">
    <property type="protein sequence ID" value="Gr19_v10_g2034.t1"/>
    <property type="gene ID" value="Gr19_v10_g2034"/>
</dbReference>
<organism evidence="1 2">
    <name type="scientific">Globodera rostochiensis</name>
    <name type="common">Golden nematode worm</name>
    <name type="synonym">Heterodera rostochiensis</name>
    <dbReference type="NCBI Taxonomy" id="31243"/>
    <lineage>
        <taxon>Eukaryota</taxon>
        <taxon>Metazoa</taxon>
        <taxon>Ecdysozoa</taxon>
        <taxon>Nematoda</taxon>
        <taxon>Chromadorea</taxon>
        <taxon>Rhabditida</taxon>
        <taxon>Tylenchina</taxon>
        <taxon>Tylenchomorpha</taxon>
        <taxon>Tylenchoidea</taxon>
        <taxon>Heteroderidae</taxon>
        <taxon>Heteroderinae</taxon>
        <taxon>Globodera</taxon>
    </lineage>
</organism>
<dbReference type="Gene3D" id="2.10.25.10">
    <property type="entry name" value="Laminin"/>
    <property type="match status" value="1"/>
</dbReference>
<evidence type="ECO:0000313" key="2">
    <source>
        <dbReference type="WBParaSite" id="Gr19_v10_g2034.t1"/>
    </source>
</evidence>
<reference evidence="2" key="1">
    <citation type="submission" date="2022-11" db="UniProtKB">
        <authorList>
            <consortium name="WormBaseParasite"/>
        </authorList>
    </citation>
    <scope>IDENTIFICATION</scope>
</reference>
<evidence type="ECO:0000313" key="1">
    <source>
        <dbReference type="Proteomes" id="UP000887572"/>
    </source>
</evidence>
<dbReference type="Proteomes" id="UP000887572">
    <property type="component" value="Unplaced"/>
</dbReference>
<dbReference type="AlphaFoldDB" id="A0A914HJG3"/>
<protein>
    <submittedName>
        <fullName evidence="2">Uncharacterized protein</fullName>
    </submittedName>
</protein>